<proteinExistence type="predicted"/>
<evidence type="ECO:0000313" key="1">
    <source>
        <dbReference type="EMBL" id="MDR6865490.1"/>
    </source>
</evidence>
<accession>A0ABU1S7B1</accession>
<dbReference type="RefSeq" id="WP_310016492.1">
    <property type="nucleotide sequence ID" value="NZ_JAVDUM010000001.1"/>
</dbReference>
<dbReference type="Proteomes" id="UP001259347">
    <property type="component" value="Unassembled WGS sequence"/>
</dbReference>
<reference evidence="1 2" key="1">
    <citation type="submission" date="2023-07" db="EMBL/GenBank/DDBJ databases">
        <title>Sorghum-associated microbial communities from plants grown in Nebraska, USA.</title>
        <authorList>
            <person name="Schachtman D."/>
        </authorList>
    </citation>
    <scope>NUCLEOTIDE SEQUENCE [LARGE SCALE GENOMIC DNA]</scope>
    <source>
        <strain evidence="1 2">2980</strain>
    </source>
</reference>
<protein>
    <submittedName>
        <fullName evidence="1">Uncharacterized protein</fullName>
    </submittedName>
</protein>
<organism evidence="1 2">
    <name type="scientific">Microbacterium resistens</name>
    <dbReference type="NCBI Taxonomy" id="156977"/>
    <lineage>
        <taxon>Bacteria</taxon>
        <taxon>Bacillati</taxon>
        <taxon>Actinomycetota</taxon>
        <taxon>Actinomycetes</taxon>
        <taxon>Micrococcales</taxon>
        <taxon>Microbacteriaceae</taxon>
        <taxon>Microbacterium</taxon>
    </lineage>
</organism>
<dbReference type="EMBL" id="JAVDUM010000001">
    <property type="protein sequence ID" value="MDR6865490.1"/>
    <property type="molecule type" value="Genomic_DNA"/>
</dbReference>
<comment type="caution">
    <text evidence="1">The sequence shown here is derived from an EMBL/GenBank/DDBJ whole genome shotgun (WGS) entry which is preliminary data.</text>
</comment>
<evidence type="ECO:0000313" key="2">
    <source>
        <dbReference type="Proteomes" id="UP001259347"/>
    </source>
</evidence>
<sequence>MLWDGLQVVAGAVVVAIGVVGTPFTGGVSLGLTVLGGSLVVGGVNSAIDHASIASTGDGLNLIGMASDGIGQWYDVNVAQPAIASGDKGLQLLAGVGSGLGQVVSEAAQVNVVEIGTGIYTLATSEDARSQLWNQLSTVAGQVAGGDAFVIGQIAGNLVRI</sequence>
<keyword evidence="2" id="KW-1185">Reference proteome</keyword>
<gene>
    <name evidence="1" type="ORF">J2Y69_000072</name>
</gene>
<name>A0ABU1S7B1_9MICO</name>